<organism evidence="2 3">
    <name type="scientific">Patellaria atrata CBS 101060</name>
    <dbReference type="NCBI Taxonomy" id="1346257"/>
    <lineage>
        <taxon>Eukaryota</taxon>
        <taxon>Fungi</taxon>
        <taxon>Dikarya</taxon>
        <taxon>Ascomycota</taxon>
        <taxon>Pezizomycotina</taxon>
        <taxon>Dothideomycetes</taxon>
        <taxon>Dothideomycetes incertae sedis</taxon>
        <taxon>Patellariales</taxon>
        <taxon>Patellariaceae</taxon>
        <taxon>Patellaria</taxon>
    </lineage>
</organism>
<feature type="non-terminal residue" evidence="2">
    <location>
        <position position="1"/>
    </location>
</feature>
<comment type="caution">
    <text evidence="2">The sequence shown here is derived from an EMBL/GenBank/DDBJ whole genome shotgun (WGS) entry which is preliminary data.</text>
</comment>
<name>A0A9P4S8H2_9PEZI</name>
<feature type="compositionally biased region" description="Acidic residues" evidence="1">
    <location>
        <begin position="82"/>
        <end position="92"/>
    </location>
</feature>
<dbReference type="Proteomes" id="UP000799429">
    <property type="component" value="Unassembled WGS sequence"/>
</dbReference>
<feature type="non-terminal residue" evidence="2">
    <location>
        <position position="154"/>
    </location>
</feature>
<dbReference type="AlphaFoldDB" id="A0A9P4S8H2"/>
<keyword evidence="3" id="KW-1185">Reference proteome</keyword>
<feature type="compositionally biased region" description="Low complexity" evidence="1">
    <location>
        <begin position="93"/>
        <end position="108"/>
    </location>
</feature>
<dbReference type="EMBL" id="MU006098">
    <property type="protein sequence ID" value="KAF2838007.1"/>
    <property type="molecule type" value="Genomic_DNA"/>
</dbReference>
<protein>
    <submittedName>
        <fullName evidence="2">Uncharacterized protein</fullName>
    </submittedName>
</protein>
<gene>
    <name evidence="2" type="ORF">M501DRAFT_915906</name>
</gene>
<feature type="region of interest" description="Disordered" evidence="1">
    <location>
        <begin position="82"/>
        <end position="110"/>
    </location>
</feature>
<dbReference type="OrthoDB" id="3920481at2759"/>
<proteinExistence type="predicted"/>
<accession>A0A9P4S8H2</accession>
<evidence type="ECO:0000313" key="3">
    <source>
        <dbReference type="Proteomes" id="UP000799429"/>
    </source>
</evidence>
<evidence type="ECO:0000256" key="1">
    <source>
        <dbReference type="SAM" id="MobiDB-lite"/>
    </source>
</evidence>
<sequence>YFTYIPHPSTHFSIETPLPSPADSSGELPSPDPYNPLLAYRELPTPLDMTANSQASKVLQLQTTAAYTQMPRKAQAIQDVFDLEDDGSEDATETYSRSSSTSSTANSTPVPPTFVRCLRCRRDFSTGSAVSTGSHKVQFGVNLYYCGRCASLVG</sequence>
<evidence type="ECO:0000313" key="2">
    <source>
        <dbReference type="EMBL" id="KAF2838007.1"/>
    </source>
</evidence>
<reference evidence="2" key="1">
    <citation type="journal article" date="2020" name="Stud. Mycol.">
        <title>101 Dothideomycetes genomes: a test case for predicting lifestyles and emergence of pathogens.</title>
        <authorList>
            <person name="Haridas S."/>
            <person name="Albert R."/>
            <person name="Binder M."/>
            <person name="Bloem J."/>
            <person name="Labutti K."/>
            <person name="Salamov A."/>
            <person name="Andreopoulos B."/>
            <person name="Baker S."/>
            <person name="Barry K."/>
            <person name="Bills G."/>
            <person name="Bluhm B."/>
            <person name="Cannon C."/>
            <person name="Castanera R."/>
            <person name="Culley D."/>
            <person name="Daum C."/>
            <person name="Ezra D."/>
            <person name="Gonzalez J."/>
            <person name="Henrissat B."/>
            <person name="Kuo A."/>
            <person name="Liang C."/>
            <person name="Lipzen A."/>
            <person name="Lutzoni F."/>
            <person name="Magnuson J."/>
            <person name="Mondo S."/>
            <person name="Nolan M."/>
            <person name="Ohm R."/>
            <person name="Pangilinan J."/>
            <person name="Park H.-J."/>
            <person name="Ramirez L."/>
            <person name="Alfaro M."/>
            <person name="Sun H."/>
            <person name="Tritt A."/>
            <person name="Yoshinaga Y."/>
            <person name="Zwiers L.-H."/>
            <person name="Turgeon B."/>
            <person name="Goodwin S."/>
            <person name="Spatafora J."/>
            <person name="Crous P."/>
            <person name="Grigoriev I."/>
        </authorList>
    </citation>
    <scope>NUCLEOTIDE SEQUENCE</scope>
    <source>
        <strain evidence="2">CBS 101060</strain>
    </source>
</reference>